<dbReference type="EMBL" id="NXLU01000006">
    <property type="protein sequence ID" value="RDU68833.1"/>
    <property type="molecule type" value="Genomic_DNA"/>
</dbReference>
<comment type="subcellular location">
    <subcellularLocation>
        <location evidence="5">Secreted</location>
    </subcellularLocation>
    <subcellularLocation>
        <location evidence="5">Bacterial flagellum</location>
    </subcellularLocation>
</comment>
<dbReference type="GO" id="GO:0009424">
    <property type="term" value="C:bacterial-type flagellum hook"/>
    <property type="evidence" value="ECO:0007669"/>
    <property type="project" value="UniProtKB-UniRule"/>
</dbReference>
<dbReference type="AlphaFoldDB" id="A0A3D8IV02"/>
<dbReference type="PANTHER" id="PTHR30288:SF0">
    <property type="entry name" value="FLAGELLAR HOOK-ASSOCIATED PROTEIN 2"/>
    <property type="match status" value="1"/>
</dbReference>
<evidence type="ECO:0000259" key="6">
    <source>
        <dbReference type="Pfam" id="PF02465"/>
    </source>
</evidence>
<evidence type="ECO:0000256" key="4">
    <source>
        <dbReference type="ARBA" id="ARBA00023143"/>
    </source>
</evidence>
<evidence type="ECO:0000259" key="7">
    <source>
        <dbReference type="Pfam" id="PF07195"/>
    </source>
</evidence>
<dbReference type="NCBIfam" id="NF006282">
    <property type="entry name" value="PRK08453.1"/>
    <property type="match status" value="1"/>
</dbReference>
<dbReference type="GO" id="GO:0005576">
    <property type="term" value="C:extracellular region"/>
    <property type="evidence" value="ECO:0007669"/>
    <property type="project" value="UniProtKB-SubCell"/>
</dbReference>
<keyword evidence="3 5" id="KW-0175">Coiled coil</keyword>
<protein>
    <recommendedName>
        <fullName evidence="5">Flagellar hook-associated protein 2</fullName>
        <shortName evidence="5">HAP2</shortName>
    </recommendedName>
    <alternativeName>
        <fullName evidence="5">Flagellar cap protein</fullName>
    </alternativeName>
</protein>
<comment type="caution">
    <text evidence="8">The sequence shown here is derived from an EMBL/GenBank/DDBJ whole genome shotgun (WGS) entry which is preliminary data.</text>
</comment>
<comment type="subunit">
    <text evidence="2 5">Homopentamer.</text>
</comment>
<dbReference type="Pfam" id="PF02465">
    <property type="entry name" value="FliD_N"/>
    <property type="match status" value="1"/>
</dbReference>
<evidence type="ECO:0000256" key="5">
    <source>
        <dbReference type="RuleBase" id="RU362066"/>
    </source>
</evidence>
<feature type="domain" description="Flagellar hook-associated protein 2 N-terminal" evidence="6">
    <location>
        <begin position="18"/>
        <end position="109"/>
    </location>
</feature>
<dbReference type="InterPro" id="IPR040026">
    <property type="entry name" value="FliD"/>
</dbReference>
<feature type="domain" description="Flagellar hook-associated protein 2 C-terminal" evidence="7">
    <location>
        <begin position="428"/>
        <end position="661"/>
    </location>
</feature>
<name>A0A3D8IV02_9HELI</name>
<evidence type="ECO:0000313" key="9">
    <source>
        <dbReference type="Proteomes" id="UP000257067"/>
    </source>
</evidence>
<keyword evidence="5" id="KW-0964">Secreted</keyword>
<keyword evidence="8" id="KW-0969">Cilium</keyword>
<comment type="function">
    <text evidence="5">Required for morphogenesis and for the elongation of the flagellar filament by facilitating polymerization of the flagellin monomers at the tip of growing filament. Forms a capping structure, which prevents flagellin subunits (transported through the central channel of the flagellum) from leaking out without polymerization at the distal end.</text>
</comment>
<dbReference type="InterPro" id="IPR010809">
    <property type="entry name" value="FliD_C"/>
</dbReference>
<gene>
    <name evidence="8" type="primary">fliD</name>
    <name evidence="8" type="ORF">CQA62_05450</name>
</gene>
<evidence type="ECO:0000256" key="1">
    <source>
        <dbReference type="ARBA" id="ARBA00009764"/>
    </source>
</evidence>
<dbReference type="RefSeq" id="WP_104723404.1">
    <property type="nucleotide sequence ID" value="NZ_FZNE01000001.1"/>
</dbReference>
<keyword evidence="8" id="KW-0282">Flagellum</keyword>
<evidence type="ECO:0000256" key="2">
    <source>
        <dbReference type="ARBA" id="ARBA00011255"/>
    </source>
</evidence>
<evidence type="ECO:0000256" key="3">
    <source>
        <dbReference type="ARBA" id="ARBA00023054"/>
    </source>
</evidence>
<dbReference type="GO" id="GO:0071973">
    <property type="term" value="P:bacterial-type flagellum-dependent cell motility"/>
    <property type="evidence" value="ECO:0007669"/>
    <property type="project" value="TreeGrafter"/>
</dbReference>
<reference evidence="8 9" key="1">
    <citation type="submission" date="2018-04" db="EMBL/GenBank/DDBJ databases">
        <title>Novel Campyloabacter and Helicobacter Species and Strains.</title>
        <authorList>
            <person name="Mannion A.J."/>
            <person name="Shen Z."/>
            <person name="Fox J.G."/>
        </authorList>
    </citation>
    <scope>NUCLEOTIDE SEQUENCE [LARGE SCALE GENOMIC DNA]</scope>
    <source>
        <strain evidence="8 9">ATCC 700242</strain>
    </source>
</reference>
<dbReference type="Gene3D" id="3.30.70.2120">
    <property type="match status" value="1"/>
</dbReference>
<comment type="similarity">
    <text evidence="1 5">Belongs to the FliD family.</text>
</comment>
<feature type="coiled-coil region" evidence="5">
    <location>
        <begin position="240"/>
        <end position="267"/>
    </location>
</feature>
<organism evidence="8 9">
    <name type="scientific">Helicobacter cholecystus</name>
    <dbReference type="NCBI Taxonomy" id="45498"/>
    <lineage>
        <taxon>Bacteria</taxon>
        <taxon>Pseudomonadati</taxon>
        <taxon>Campylobacterota</taxon>
        <taxon>Epsilonproteobacteria</taxon>
        <taxon>Campylobacterales</taxon>
        <taxon>Helicobacteraceae</taxon>
        <taxon>Helicobacter</taxon>
    </lineage>
</organism>
<keyword evidence="9" id="KW-1185">Reference proteome</keyword>
<dbReference type="OrthoDB" id="1530at2"/>
<dbReference type="InterPro" id="IPR003481">
    <property type="entry name" value="FliD_N"/>
</dbReference>
<dbReference type="GO" id="GO:0007155">
    <property type="term" value="P:cell adhesion"/>
    <property type="evidence" value="ECO:0007669"/>
    <property type="project" value="InterPro"/>
</dbReference>
<keyword evidence="4 5" id="KW-0975">Bacterial flagellum</keyword>
<dbReference type="Pfam" id="PF07195">
    <property type="entry name" value="FliD_C"/>
    <property type="match status" value="1"/>
</dbReference>
<keyword evidence="8" id="KW-0966">Cell projection</keyword>
<dbReference type="GO" id="GO:0009421">
    <property type="term" value="C:bacterial-type flagellum filament cap"/>
    <property type="evidence" value="ECO:0007669"/>
    <property type="project" value="InterPro"/>
</dbReference>
<accession>A0A3D8IV02</accession>
<proteinExistence type="inferred from homology"/>
<dbReference type="PANTHER" id="PTHR30288">
    <property type="entry name" value="FLAGELLAR CAP/ASSEMBLY PROTEIN FLID"/>
    <property type="match status" value="1"/>
</dbReference>
<dbReference type="Proteomes" id="UP000257067">
    <property type="component" value="Unassembled WGS sequence"/>
</dbReference>
<evidence type="ECO:0000313" key="8">
    <source>
        <dbReference type="EMBL" id="RDU68833.1"/>
    </source>
</evidence>
<sequence>MAMGKLSSLGVGSNVLNYDVIEKLKKADEKAMIEPIDKKMKDNIEKQAELSGIIGMLNGMRGSAQSLSDYSTYIGRKVNVLGDAVRATANAGVPIQDINIEVKQIAKNDINEVGTKFEDRNSVFCEEDTTLAFYARGQYFKIPIKAGTTLGEVAQLVTDKSGGNAVGVVMKTGGANPYQLMINSKQTGEENKIYFGSTLQSDEIASGPQELGEGDLELVLKDVNGLDQSVIVTMPKTEENAKSSHNARALKEAIKKAIEENAELSELLGSDINIGVGLGGKSLVINDRRGYQIQVFGNKAKEIGFKKTETPVENLVTSSSAVEGGKLTGNININGIPLNLAEFTQSKNTGEQNAQAIAQAINNIAGVYAYVNDKGGLVINSDSGEVYIKTEDEASRENLKKLGLSEGTFAQYSKTQEQTFKLKNIQSAQDAELIYNGVSITRGSNTINDIVAGVNLELVSTTPEGSPATVSITADNETIIEDIKGFVEKYNELMPKLAEVTRYDPDTQTAGIFNGVSFIRMIRSSVNKIFSMSSGSGLEIQSLIKYGLSIDDNSKMSFDESKLRSALSANPDAVREFFIGMDKTVLGKETRVGGVFRVLNEDLDSMVKGSNSTLKLYEQSLTRDDKRLREDRKRTMERLNARYDSMAERFAAYDSQIAKTDNSFKSVQMMINQATKGK</sequence>